<dbReference type="RefSeq" id="XP_040607429.1">
    <property type="nucleotide sequence ID" value="XM_040751495.1"/>
</dbReference>
<dbReference type="SUPFAM" id="SSF50729">
    <property type="entry name" value="PH domain-like"/>
    <property type="match status" value="1"/>
</dbReference>
<gene>
    <name evidence="3" type="primary">LOC121142194</name>
</gene>
<dbReference type="PANTHER" id="PTHR23179:SF37">
    <property type="entry name" value="1700006A11RIK PROTEIN"/>
    <property type="match status" value="1"/>
</dbReference>
<evidence type="ECO:0000313" key="2">
    <source>
        <dbReference type="Proteomes" id="UP000886700"/>
    </source>
</evidence>
<evidence type="ECO:0000313" key="3">
    <source>
        <dbReference type="RefSeq" id="XP_040607429.1"/>
    </source>
</evidence>
<organism evidence="2 3">
    <name type="scientific">Mesocricetus auratus</name>
    <name type="common">Golden hamster</name>
    <dbReference type="NCBI Taxonomy" id="10036"/>
    <lineage>
        <taxon>Eukaryota</taxon>
        <taxon>Metazoa</taxon>
        <taxon>Chordata</taxon>
        <taxon>Craniata</taxon>
        <taxon>Vertebrata</taxon>
        <taxon>Euteleostomi</taxon>
        <taxon>Mammalia</taxon>
        <taxon>Eutheria</taxon>
        <taxon>Euarchontoglires</taxon>
        <taxon>Glires</taxon>
        <taxon>Rodentia</taxon>
        <taxon>Myomorpha</taxon>
        <taxon>Muroidea</taxon>
        <taxon>Cricetidae</taxon>
        <taxon>Cricetinae</taxon>
        <taxon>Mesocricetus</taxon>
    </lineage>
</organism>
<keyword evidence="2" id="KW-1185">Reference proteome</keyword>
<proteinExistence type="predicted"/>
<dbReference type="Pfam" id="PF22286">
    <property type="entry name" value="RHG20_PH"/>
    <property type="match status" value="1"/>
</dbReference>
<dbReference type="PANTHER" id="PTHR23179">
    <property type="entry name" value="T-CELL ACTIVATION RHO GTPASE ACTIVATING PROTEIN-RELATED"/>
    <property type="match status" value="1"/>
</dbReference>
<dbReference type="CDD" id="cd13319">
    <property type="entry name" value="PH_RARhoGAP"/>
    <property type="match status" value="1"/>
</dbReference>
<dbReference type="InterPro" id="IPR047887">
    <property type="entry name" value="ARHGAP20_PH"/>
</dbReference>
<name>A0ABM2XXN4_MESAU</name>
<dbReference type="Proteomes" id="UP000886700">
    <property type="component" value="Unplaced"/>
</dbReference>
<feature type="domain" description="ARHGAP20 PH" evidence="1">
    <location>
        <begin position="21"/>
        <end position="104"/>
    </location>
</feature>
<dbReference type="GeneID" id="121142194"/>
<sequence length="140" mass="16365">METINEKATPSEGRYQALPLQVPVELRKGWKKKQRHLFLFSDVLIVSNNVHKKKFKVKYVIPLSYLWIGDYVDSSAGGKSIVLFWPMKNFVVTFRSREQKDQWHFFIQRYINEAKEIAERKCIALQINTKDIPDSTSACA</sequence>
<evidence type="ECO:0000259" key="1">
    <source>
        <dbReference type="Pfam" id="PF22286"/>
    </source>
</evidence>
<reference evidence="3" key="1">
    <citation type="submission" date="2025-08" db="UniProtKB">
        <authorList>
            <consortium name="RefSeq"/>
        </authorList>
    </citation>
    <scope>IDENTIFICATION</scope>
    <source>
        <tissue evidence="3">Liver</tissue>
    </source>
</reference>
<accession>A0ABM2XXN4</accession>
<protein>
    <submittedName>
        <fullName evidence="3">Rho GTPase-activating protein 20-like</fullName>
    </submittedName>
</protein>
<dbReference type="Gene3D" id="2.30.29.30">
    <property type="entry name" value="Pleckstrin-homology domain (PH domain)/Phosphotyrosine-binding domain (PTB)"/>
    <property type="match status" value="1"/>
</dbReference>
<dbReference type="InterPro" id="IPR011993">
    <property type="entry name" value="PH-like_dom_sf"/>
</dbReference>